<evidence type="ECO:0000313" key="1">
    <source>
        <dbReference type="EMBL" id="KAK6301773.1"/>
    </source>
</evidence>
<dbReference type="InterPro" id="IPR039098">
    <property type="entry name" value="TINF2"/>
</dbReference>
<accession>A0AAN8QL57</accession>
<gene>
    <name evidence="1" type="ORF">J4Q44_G00278260</name>
</gene>
<dbReference type="GO" id="GO:0070187">
    <property type="term" value="C:shelterin complex"/>
    <property type="evidence" value="ECO:0007669"/>
    <property type="project" value="InterPro"/>
</dbReference>
<dbReference type="EMBL" id="JAGTTL010000026">
    <property type="protein sequence ID" value="KAK6301773.1"/>
    <property type="molecule type" value="Genomic_DNA"/>
</dbReference>
<dbReference type="PANTHER" id="PTHR15512">
    <property type="entry name" value="TERF1-INTERACTING NUCLEAR FACTOR 2"/>
    <property type="match status" value="1"/>
</dbReference>
<dbReference type="GO" id="GO:0042162">
    <property type="term" value="F:telomeric DNA binding"/>
    <property type="evidence" value="ECO:0007669"/>
    <property type="project" value="TreeGrafter"/>
</dbReference>
<reference evidence="1 2" key="1">
    <citation type="submission" date="2021-04" db="EMBL/GenBank/DDBJ databases">
        <authorList>
            <person name="De Guttry C."/>
            <person name="Zahm M."/>
            <person name="Klopp C."/>
            <person name="Cabau C."/>
            <person name="Louis A."/>
            <person name="Berthelot C."/>
            <person name="Parey E."/>
            <person name="Roest Crollius H."/>
            <person name="Montfort J."/>
            <person name="Robinson-Rechavi M."/>
            <person name="Bucao C."/>
            <person name="Bouchez O."/>
            <person name="Gislard M."/>
            <person name="Lluch J."/>
            <person name="Milhes M."/>
            <person name="Lampietro C."/>
            <person name="Lopez Roques C."/>
            <person name="Donnadieu C."/>
            <person name="Braasch I."/>
            <person name="Desvignes T."/>
            <person name="Postlethwait J."/>
            <person name="Bobe J."/>
            <person name="Wedekind C."/>
            <person name="Guiguen Y."/>
        </authorList>
    </citation>
    <scope>NUCLEOTIDE SEQUENCE [LARGE SCALE GENOMIC DNA]</scope>
    <source>
        <strain evidence="1">Cs_M1</strain>
        <tissue evidence="1">Blood</tissue>
    </source>
</reference>
<keyword evidence="2" id="KW-1185">Reference proteome</keyword>
<dbReference type="AlphaFoldDB" id="A0AAN8QL57"/>
<dbReference type="Proteomes" id="UP001356427">
    <property type="component" value="Unassembled WGS sequence"/>
</dbReference>
<evidence type="ECO:0000313" key="2">
    <source>
        <dbReference type="Proteomes" id="UP001356427"/>
    </source>
</evidence>
<sequence>MQISRLEELLPVPNFEQAASVLRFVPYVLEECVESSSHPQQLETLLQYHRDLSQVDNHDTLTSFDGDCILSALGLHPVGRVVIATEQTNNNEDMEVHAVNEEETGVVIGPVE</sequence>
<comment type="caution">
    <text evidence="1">The sequence shown here is derived from an EMBL/GenBank/DDBJ whole genome shotgun (WGS) entry which is preliminary data.</text>
</comment>
<name>A0AAN8QL57_9TELE</name>
<organism evidence="1 2">
    <name type="scientific">Coregonus suidteri</name>
    <dbReference type="NCBI Taxonomy" id="861788"/>
    <lineage>
        <taxon>Eukaryota</taxon>
        <taxon>Metazoa</taxon>
        <taxon>Chordata</taxon>
        <taxon>Craniata</taxon>
        <taxon>Vertebrata</taxon>
        <taxon>Euteleostomi</taxon>
        <taxon>Actinopterygii</taxon>
        <taxon>Neopterygii</taxon>
        <taxon>Teleostei</taxon>
        <taxon>Protacanthopterygii</taxon>
        <taxon>Salmoniformes</taxon>
        <taxon>Salmonidae</taxon>
        <taxon>Coregoninae</taxon>
        <taxon>Coregonus</taxon>
    </lineage>
</organism>
<protein>
    <submittedName>
        <fullName evidence="1">Uncharacterized protein</fullName>
    </submittedName>
</protein>
<dbReference type="GO" id="GO:1904356">
    <property type="term" value="P:regulation of telomere maintenance via telomere lengthening"/>
    <property type="evidence" value="ECO:0007669"/>
    <property type="project" value="TreeGrafter"/>
</dbReference>
<proteinExistence type="predicted"/>
<dbReference type="PANTHER" id="PTHR15512:SF0">
    <property type="entry name" value="TERF1-INTERACTING NUCLEAR FACTOR 2"/>
    <property type="match status" value="1"/>
</dbReference>
<dbReference type="GO" id="GO:0016233">
    <property type="term" value="P:telomere capping"/>
    <property type="evidence" value="ECO:0007669"/>
    <property type="project" value="InterPro"/>
</dbReference>